<evidence type="ECO:0000256" key="3">
    <source>
        <dbReference type="SAM" id="MobiDB-lite"/>
    </source>
</evidence>
<feature type="region of interest" description="Disordered" evidence="3">
    <location>
        <begin position="103"/>
        <end position="126"/>
    </location>
</feature>
<feature type="domain" description="tRNA-splicing endonuclease subunit Sen15" evidence="4">
    <location>
        <begin position="140"/>
        <end position="171"/>
    </location>
</feature>
<feature type="domain" description="tRNA-splicing endonuclease subunit Sen15" evidence="4">
    <location>
        <begin position="14"/>
        <end position="101"/>
    </location>
</feature>
<dbReference type="FunFam" id="3.40.1350.10:FF:000012">
    <property type="entry name" value="Probable tRNA-splicing endonuclease subunit sen-15"/>
    <property type="match status" value="1"/>
</dbReference>
<feature type="compositionally biased region" description="Acidic residues" evidence="3">
    <location>
        <begin position="105"/>
        <end position="126"/>
    </location>
</feature>
<protein>
    <recommendedName>
        <fullName evidence="4">tRNA-splicing endonuclease subunit Sen15 domain-containing protein</fullName>
    </recommendedName>
</protein>
<gene>
    <name evidence="5" type="ORF">QBC47DRAFT_391432</name>
</gene>
<comment type="caution">
    <text evidence="5">The sequence shown here is derived from an EMBL/GenBank/DDBJ whole genome shotgun (WGS) entry which is preliminary data.</text>
</comment>
<dbReference type="PANTHER" id="PTHR28518:SF1">
    <property type="entry name" value="TRNA-SPLICING ENDONUCLEASE SUBUNIT SEN15"/>
    <property type="match status" value="1"/>
</dbReference>
<name>A0AAJ0F893_9PEZI</name>
<dbReference type="EMBL" id="MU839841">
    <property type="protein sequence ID" value="KAK1751920.1"/>
    <property type="molecule type" value="Genomic_DNA"/>
</dbReference>
<evidence type="ECO:0000259" key="4">
    <source>
        <dbReference type="Pfam" id="PF09631"/>
    </source>
</evidence>
<dbReference type="SUPFAM" id="SSF53032">
    <property type="entry name" value="tRNA-intron endonuclease catalytic domain-like"/>
    <property type="match status" value="1"/>
</dbReference>
<dbReference type="PANTHER" id="PTHR28518">
    <property type="entry name" value="TRNA-SPLICING ENDONUCLEASE SUBUNIT SEN15"/>
    <property type="match status" value="1"/>
</dbReference>
<organism evidence="5 6">
    <name type="scientific">Echria macrotheca</name>
    <dbReference type="NCBI Taxonomy" id="438768"/>
    <lineage>
        <taxon>Eukaryota</taxon>
        <taxon>Fungi</taxon>
        <taxon>Dikarya</taxon>
        <taxon>Ascomycota</taxon>
        <taxon>Pezizomycotina</taxon>
        <taxon>Sordariomycetes</taxon>
        <taxon>Sordariomycetidae</taxon>
        <taxon>Sordariales</taxon>
        <taxon>Schizotheciaceae</taxon>
        <taxon>Echria</taxon>
    </lineage>
</organism>
<keyword evidence="6" id="KW-1185">Reference proteome</keyword>
<dbReference type="InterPro" id="IPR011856">
    <property type="entry name" value="tRNA_endonuc-like_dom_sf"/>
</dbReference>
<dbReference type="AlphaFoldDB" id="A0AAJ0F893"/>
<dbReference type="GO" id="GO:0003676">
    <property type="term" value="F:nucleic acid binding"/>
    <property type="evidence" value="ECO:0007669"/>
    <property type="project" value="InterPro"/>
</dbReference>
<evidence type="ECO:0000256" key="2">
    <source>
        <dbReference type="ARBA" id="ARBA00022694"/>
    </source>
</evidence>
<dbReference type="GO" id="GO:0000379">
    <property type="term" value="P:tRNA-type intron splice site recognition and cleavage"/>
    <property type="evidence" value="ECO:0007669"/>
    <property type="project" value="InterPro"/>
</dbReference>
<dbReference type="Gene3D" id="3.40.1350.10">
    <property type="match status" value="1"/>
</dbReference>
<keyword evidence="2" id="KW-0819">tRNA processing</keyword>
<reference evidence="5" key="1">
    <citation type="submission" date="2023-06" db="EMBL/GenBank/DDBJ databases">
        <title>Genome-scale phylogeny and comparative genomics of the fungal order Sordariales.</title>
        <authorList>
            <consortium name="Lawrence Berkeley National Laboratory"/>
            <person name="Hensen N."/>
            <person name="Bonometti L."/>
            <person name="Westerberg I."/>
            <person name="Brannstrom I.O."/>
            <person name="Guillou S."/>
            <person name="Cros-Aarteil S."/>
            <person name="Calhoun S."/>
            <person name="Haridas S."/>
            <person name="Kuo A."/>
            <person name="Mondo S."/>
            <person name="Pangilinan J."/>
            <person name="Riley R."/>
            <person name="Labutti K."/>
            <person name="Andreopoulos B."/>
            <person name="Lipzen A."/>
            <person name="Chen C."/>
            <person name="Yanf M."/>
            <person name="Daum C."/>
            <person name="Ng V."/>
            <person name="Clum A."/>
            <person name="Steindorff A."/>
            <person name="Ohm R."/>
            <person name="Martin F."/>
            <person name="Silar P."/>
            <person name="Natvig D."/>
            <person name="Lalanne C."/>
            <person name="Gautier V."/>
            <person name="Ament-Velasquez S.L."/>
            <person name="Kruys A."/>
            <person name="Hutchinson M.I."/>
            <person name="Powell A.J."/>
            <person name="Barry K."/>
            <person name="Miller A.N."/>
            <person name="Grigoriev I.V."/>
            <person name="Debuchy R."/>
            <person name="Gladieux P."/>
            <person name="Thoren M.H."/>
            <person name="Johannesson H."/>
        </authorList>
    </citation>
    <scope>NUCLEOTIDE SEQUENCE</scope>
    <source>
        <strain evidence="5">PSN4</strain>
    </source>
</reference>
<evidence type="ECO:0000256" key="1">
    <source>
        <dbReference type="ARBA" id="ARBA00006091"/>
    </source>
</evidence>
<accession>A0AAJ0F893</accession>
<dbReference type="InterPro" id="IPR036167">
    <property type="entry name" value="tRNA_intron_Endo_cat-like_sf"/>
</dbReference>
<comment type="similarity">
    <text evidence="1">Belongs to the SEN15 family.</text>
</comment>
<evidence type="ECO:0000313" key="5">
    <source>
        <dbReference type="EMBL" id="KAK1751920.1"/>
    </source>
</evidence>
<dbReference type="GO" id="GO:0000214">
    <property type="term" value="C:tRNA-intron endonuclease complex"/>
    <property type="evidence" value="ECO:0007669"/>
    <property type="project" value="InterPro"/>
</dbReference>
<dbReference type="Pfam" id="PF09631">
    <property type="entry name" value="Sen15"/>
    <property type="match status" value="2"/>
</dbReference>
<evidence type="ECO:0000313" key="6">
    <source>
        <dbReference type="Proteomes" id="UP001239445"/>
    </source>
</evidence>
<sequence>MAGDRHTEALAQIVLNNLENQHDWTSATVYRQADLPRPIIYGLPPKRLYVHPDEQIATIKVEKDRKERIVQLPEPEWVLPLHLAEKWSPSQFAAVFDVLDALPPSDEDPQAGDDSRDYDDDDDNDNDKELAQLRLWRGPKRGKRILLATVQDDSTVTYYFMHDGLVKPRQN</sequence>
<dbReference type="GO" id="GO:0000213">
    <property type="term" value="F:tRNA-intron lyase activity"/>
    <property type="evidence" value="ECO:0007669"/>
    <property type="project" value="TreeGrafter"/>
</dbReference>
<dbReference type="InterPro" id="IPR018593">
    <property type="entry name" value="tRNA-endonuc_su_Sen15"/>
</dbReference>
<dbReference type="Proteomes" id="UP001239445">
    <property type="component" value="Unassembled WGS sequence"/>
</dbReference>
<dbReference type="InterPro" id="IPR042777">
    <property type="entry name" value="Sen15_fungi"/>
</dbReference>
<proteinExistence type="inferred from homology"/>